<accession>A0ABZ0Z6W2</accession>
<evidence type="ECO:0000256" key="1">
    <source>
        <dbReference type="SAM" id="Phobius"/>
    </source>
</evidence>
<name>A0ABZ0Z6W2_9CAUD</name>
<reference evidence="2 3" key="1">
    <citation type="submission" date="2023-11" db="EMBL/GenBank/DDBJ databases">
        <authorList>
            <person name="Cook R."/>
            <person name="Crisci M."/>
            <person name="Pye H."/>
            <person name="Adriaenssens E."/>
            <person name="Santini J."/>
        </authorList>
    </citation>
    <scope>NUCLEOTIDE SEQUENCE [LARGE SCALE GENOMIC DNA]</scope>
    <source>
        <strain evidence="2">Lak_Megaphage_Sonny</strain>
    </source>
</reference>
<organism evidence="2 3">
    <name type="scientific">phage Lak_Megaphage_Sonny</name>
    <dbReference type="NCBI Taxonomy" id="3109229"/>
    <lineage>
        <taxon>Viruses</taxon>
        <taxon>Duplodnaviria</taxon>
        <taxon>Heunggongvirae</taxon>
        <taxon>Uroviricota</taxon>
        <taxon>Caudoviricetes</taxon>
        <taxon>Caudoviricetes code 15 clade</taxon>
    </lineage>
</organism>
<keyword evidence="3" id="KW-1185">Reference proteome</keyword>
<evidence type="ECO:0000313" key="3">
    <source>
        <dbReference type="Proteomes" id="UP001358193"/>
    </source>
</evidence>
<feature type="transmembrane region" description="Helical" evidence="1">
    <location>
        <begin position="28"/>
        <end position="46"/>
    </location>
</feature>
<dbReference type="Proteomes" id="UP001358193">
    <property type="component" value="Segment"/>
</dbReference>
<keyword evidence="1" id="KW-0812">Transmembrane</keyword>
<evidence type="ECO:0000313" key="2">
    <source>
        <dbReference type="EMBL" id="WQJ53865.1"/>
    </source>
</evidence>
<dbReference type="EMBL" id="OR769223">
    <property type="protein sequence ID" value="WQJ53865.1"/>
    <property type="molecule type" value="Genomic_DNA"/>
</dbReference>
<feature type="transmembrane region" description="Helical" evidence="1">
    <location>
        <begin position="7"/>
        <end position="22"/>
    </location>
</feature>
<proteinExistence type="predicted"/>
<keyword evidence="1" id="KW-1133">Transmembrane helix</keyword>
<protein>
    <submittedName>
        <fullName evidence="2">Uncharacterized protein</fullName>
    </submittedName>
</protein>
<sequence>MKEILKTLIWLIFIGLIIKWLISAIGTLIIPLFVLAIPVAFIWILCKYL</sequence>
<keyword evidence="1" id="KW-0472">Membrane</keyword>